<organism evidence="2 3">
    <name type="scientific">[Eubacterium] hominis</name>
    <dbReference type="NCBI Taxonomy" id="2764325"/>
    <lineage>
        <taxon>Bacteria</taxon>
        <taxon>Bacillati</taxon>
        <taxon>Bacillota</taxon>
        <taxon>Erysipelotrichia</taxon>
        <taxon>Erysipelotrichales</taxon>
        <taxon>Erysipelotrichaceae</taxon>
        <taxon>Amedibacillus</taxon>
    </lineage>
</organism>
<evidence type="ECO:0000313" key="2">
    <source>
        <dbReference type="EMBL" id="QNM12429.1"/>
    </source>
</evidence>
<evidence type="ECO:0000256" key="1">
    <source>
        <dbReference type="SAM" id="MobiDB-lite"/>
    </source>
</evidence>
<accession>A0A7G9GNP7</accession>
<dbReference type="Proteomes" id="UP000515856">
    <property type="component" value="Chromosome"/>
</dbReference>
<reference evidence="2 3" key="1">
    <citation type="submission" date="2020-08" db="EMBL/GenBank/DDBJ databases">
        <authorList>
            <person name="Liu C."/>
            <person name="Sun Q."/>
        </authorList>
    </citation>
    <scope>NUCLEOTIDE SEQUENCE [LARGE SCALE GENOMIC DNA]</scope>
    <source>
        <strain evidence="2 3">NSJ-61</strain>
    </source>
</reference>
<dbReference type="AlphaFoldDB" id="A0A7G9GNP7"/>
<feature type="region of interest" description="Disordered" evidence="1">
    <location>
        <begin position="161"/>
        <end position="191"/>
    </location>
</feature>
<feature type="compositionally biased region" description="Acidic residues" evidence="1">
    <location>
        <begin position="177"/>
        <end position="191"/>
    </location>
</feature>
<dbReference type="Gene3D" id="2.40.50.140">
    <property type="entry name" value="Nucleic acid-binding proteins"/>
    <property type="match status" value="1"/>
</dbReference>
<proteinExistence type="predicted"/>
<dbReference type="SUPFAM" id="SSF50249">
    <property type="entry name" value="Nucleic acid-binding proteins"/>
    <property type="match status" value="1"/>
</dbReference>
<dbReference type="EMBL" id="CP060636">
    <property type="protein sequence ID" value="QNM12429.1"/>
    <property type="molecule type" value="Genomic_DNA"/>
</dbReference>
<gene>
    <name evidence="2" type="ORF">H9Q80_00285</name>
</gene>
<dbReference type="Pfam" id="PF10991">
    <property type="entry name" value="Enc34_ssDNA-bd"/>
    <property type="match status" value="1"/>
</dbReference>
<keyword evidence="3" id="KW-1185">Reference proteome</keyword>
<dbReference type="InterPro" id="IPR022595">
    <property type="entry name" value="Enc34_ssDNA-bd"/>
</dbReference>
<dbReference type="KEGG" id="ehn:H9Q80_00285"/>
<dbReference type="InterPro" id="IPR012340">
    <property type="entry name" value="NA-bd_OB-fold"/>
</dbReference>
<name>A0A7G9GNP7_9FIRM</name>
<dbReference type="RefSeq" id="WP_118667144.1">
    <property type="nucleotide sequence ID" value="NZ_CP060636.1"/>
</dbReference>
<sequence>MATNKTNKMNTGLVRFCFCNVLTPRQNDNGDDEYTCMILIPKSDKKTITQIRKMVDTLKKDYWGNKVPPKYKGPLRDGDEYVNEETGEQDPNRLGHYYMNVKSKFKPDVVDKYKEKIEDERGFYSGCYGLACVNFYVYDNKQNKGISAGLSSIMKIKDGDPLGGASSAEQDFKDVDLSEYEDDYDDLDDEY</sequence>
<protein>
    <submittedName>
        <fullName evidence="2">DUF2815 family protein</fullName>
    </submittedName>
</protein>
<evidence type="ECO:0000313" key="3">
    <source>
        <dbReference type="Proteomes" id="UP000515856"/>
    </source>
</evidence>